<evidence type="ECO:0000256" key="1">
    <source>
        <dbReference type="SAM" id="SignalP"/>
    </source>
</evidence>
<dbReference type="Gene3D" id="3.30.2030.10">
    <property type="entry name" value="YwmB-like"/>
    <property type="match status" value="1"/>
</dbReference>
<comment type="caution">
    <text evidence="2">The sequence shown here is derived from an EMBL/GenBank/DDBJ whole genome shotgun (WGS) entry which is preliminary data.</text>
</comment>
<accession>A0ABU9XG97</accession>
<organism evidence="2 3">
    <name type="scientific">Ornithinibacillus xuwenensis</name>
    <dbReference type="NCBI Taxonomy" id="3144668"/>
    <lineage>
        <taxon>Bacteria</taxon>
        <taxon>Bacillati</taxon>
        <taxon>Bacillota</taxon>
        <taxon>Bacilli</taxon>
        <taxon>Bacillales</taxon>
        <taxon>Bacillaceae</taxon>
        <taxon>Ornithinibacillus</taxon>
    </lineage>
</organism>
<reference evidence="2 3" key="1">
    <citation type="submission" date="2024-05" db="EMBL/GenBank/DDBJ databases">
        <authorList>
            <person name="Haq I."/>
            <person name="Ullah Z."/>
            <person name="Ahmad R."/>
            <person name="Li M."/>
            <person name="Tong Y."/>
        </authorList>
    </citation>
    <scope>NUCLEOTIDE SEQUENCE [LARGE SCALE GENOMIC DNA]</scope>
    <source>
        <strain evidence="2 3">16A2E</strain>
    </source>
</reference>
<dbReference type="Gene3D" id="3.30.360.40">
    <property type="entry name" value="YwmB-like"/>
    <property type="match status" value="1"/>
</dbReference>
<feature type="signal peptide" evidence="1">
    <location>
        <begin position="1"/>
        <end position="20"/>
    </location>
</feature>
<proteinExistence type="predicted"/>
<sequence>MKRIVLISLMVLLFTNTVTAKERQTNELIEMASFVMENKLEVNNWEVTVKEHMNLSKLEEIVRVLRSSYSVTIEENKNSKIYLVRDTHKSGNINVEYSAVFPKNKQYQPEFIVSIQSDSWNQSIKSTYLETLHSLTSKFFTEDVKIFSCMSTKASAIIEKENIVENFTEKLKIRHKNTQKDTINSTQNLEIIYGYTSLWGNKITIQDKPVNVQLVTKHIGSGDVQYIIGTPILINEY</sequence>
<name>A0ABU9XG97_9BACI</name>
<feature type="chain" id="PRO_5045963523" evidence="1">
    <location>
        <begin position="21"/>
        <end position="237"/>
    </location>
</feature>
<evidence type="ECO:0000313" key="2">
    <source>
        <dbReference type="EMBL" id="MEN2767304.1"/>
    </source>
</evidence>
<dbReference type="SUPFAM" id="SSF143842">
    <property type="entry name" value="YwmB-like"/>
    <property type="match status" value="1"/>
</dbReference>
<evidence type="ECO:0000313" key="3">
    <source>
        <dbReference type="Proteomes" id="UP001444625"/>
    </source>
</evidence>
<dbReference type="Proteomes" id="UP001444625">
    <property type="component" value="Unassembled WGS sequence"/>
</dbReference>
<protein>
    <submittedName>
        <fullName evidence="2">YwmB family TATA-box binding protein</fullName>
    </submittedName>
</protein>
<dbReference type="EMBL" id="JBDIML010000002">
    <property type="protein sequence ID" value="MEN2767304.1"/>
    <property type="molecule type" value="Genomic_DNA"/>
</dbReference>
<gene>
    <name evidence="2" type="ORF">ABC228_08890</name>
</gene>
<keyword evidence="3" id="KW-1185">Reference proteome</keyword>
<keyword evidence="1" id="KW-0732">Signal</keyword>
<dbReference type="RefSeq" id="WP_345824765.1">
    <property type="nucleotide sequence ID" value="NZ_JBDIML010000002.1"/>
</dbReference>
<dbReference type="InterPro" id="IPR036209">
    <property type="entry name" value="YwmB-like_sf"/>
</dbReference>